<evidence type="ECO:0000313" key="5">
    <source>
        <dbReference type="Proteomes" id="UP000601435"/>
    </source>
</evidence>
<gene>
    <name evidence="4" type="primary">CCDC39</name>
    <name evidence="4" type="ORF">SNEC2469_LOCUS17189</name>
</gene>
<feature type="non-terminal residue" evidence="4">
    <location>
        <position position="696"/>
    </location>
</feature>
<feature type="compositionally biased region" description="Basic and acidic residues" evidence="3">
    <location>
        <begin position="116"/>
        <end position="129"/>
    </location>
</feature>
<dbReference type="PANTHER" id="PTHR18962">
    <property type="entry name" value="COILED-COIL DOMAIN-CONTAINING PROTEIN 39"/>
    <property type="match status" value="1"/>
</dbReference>
<dbReference type="EMBL" id="CAJNJA010028333">
    <property type="protein sequence ID" value="CAE7599954.1"/>
    <property type="molecule type" value="Genomic_DNA"/>
</dbReference>
<dbReference type="OrthoDB" id="10259720at2759"/>
<comment type="caution">
    <text evidence="4">The sequence shown here is derived from an EMBL/GenBank/DDBJ whole genome shotgun (WGS) entry which is preliminary data.</text>
</comment>
<dbReference type="Proteomes" id="UP000601435">
    <property type="component" value="Unassembled WGS sequence"/>
</dbReference>
<feature type="coiled-coil region" evidence="2">
    <location>
        <begin position="505"/>
        <end position="579"/>
    </location>
</feature>
<evidence type="ECO:0000256" key="3">
    <source>
        <dbReference type="SAM" id="MobiDB-lite"/>
    </source>
</evidence>
<evidence type="ECO:0000256" key="1">
    <source>
        <dbReference type="ARBA" id="ARBA00023054"/>
    </source>
</evidence>
<feature type="region of interest" description="Disordered" evidence="3">
    <location>
        <begin position="86"/>
        <end position="129"/>
    </location>
</feature>
<dbReference type="Pfam" id="PF24161">
    <property type="entry name" value="CCDC39"/>
    <property type="match status" value="1"/>
</dbReference>
<keyword evidence="5" id="KW-1185">Reference proteome</keyword>
<accession>A0A812V3R5</accession>
<feature type="compositionally biased region" description="Basic and acidic residues" evidence="3">
    <location>
        <begin position="666"/>
        <end position="678"/>
    </location>
</feature>
<evidence type="ECO:0000313" key="4">
    <source>
        <dbReference type="EMBL" id="CAE7599954.1"/>
    </source>
</evidence>
<name>A0A812V3R5_9DINO</name>
<evidence type="ECO:0000256" key="2">
    <source>
        <dbReference type="SAM" id="Coils"/>
    </source>
</evidence>
<feature type="region of interest" description="Disordered" evidence="3">
    <location>
        <begin position="166"/>
        <end position="199"/>
    </location>
</feature>
<dbReference type="GO" id="GO:0003341">
    <property type="term" value="P:cilium movement"/>
    <property type="evidence" value="ECO:0007669"/>
    <property type="project" value="InterPro"/>
</dbReference>
<feature type="coiled-coil region" evidence="2">
    <location>
        <begin position="3"/>
        <end position="77"/>
    </location>
</feature>
<dbReference type="GO" id="GO:0036159">
    <property type="term" value="P:inner dynein arm assembly"/>
    <property type="evidence" value="ECO:0007669"/>
    <property type="project" value="InterPro"/>
</dbReference>
<dbReference type="InterPro" id="IPR033290">
    <property type="entry name" value="CCDC39"/>
</dbReference>
<dbReference type="GO" id="GO:0005930">
    <property type="term" value="C:axoneme"/>
    <property type="evidence" value="ECO:0007669"/>
    <property type="project" value="InterPro"/>
</dbReference>
<dbReference type="AlphaFoldDB" id="A0A812V3R5"/>
<sequence>SAIKNLQLQISKLDQERQRQQELLYAVDFQSQLMQRKVARVSGERTIEEKEEFNRKVEQLDKQLEEQKSLHTILSAQIKRQDCQAVGPWGAPDRRYSQGQTQSAPKPLGSGTQRPKSGEEKPGKKEPEKVSACVKVGPVWITIGLRIEAELAAMKRFVEDVSSNLENTAQPGFNKPAQRKPKPSEARRPSLPFEPAARTKGLGGVDLAVAPAPGKPKLPESRSAVLLHYDKASGLLFQMPSSHDGDMAFTATESHGRHGNSDSATWSSRLVAFSLDPVDPKRWQERGDSVDGLFQRKWYSDTTLREMPLGYWMWRADWKLKQLSQGMFYDDATGHRRALRRGEDVPADFPEVSLLGAGQGDAGCARLWIVCRSMVTRPVGRSALLICPEDVQMACEVRAQSFNAKTNSFEDAKDAQPHTSAARVAEYLSRNYDAVCRFVPELLHCKRMAALLAVANWLLENHIGSKELATRHCIPQFSVPKDFPDENVPALRAVHETGLREETVFNKLDKELDALVAEVQAIRKEKHLHVEESRMKAERQKDAIEATRKTLDQSSSTSVASYNSEVARYNQLLEKHKALVESYNTYVTSAQQKLDMATKKRNAAAVDCNAVRTTCILVGGVDLQVGGKVEEKPVAEKSDSLDRQVRSWAQELKQNAHVSSLLAGRRPPDRPRSLPDEVREERKAAFNVFPIAAGAA</sequence>
<proteinExistence type="predicted"/>
<dbReference type="GO" id="GO:0060285">
    <property type="term" value="P:cilium-dependent cell motility"/>
    <property type="evidence" value="ECO:0007669"/>
    <property type="project" value="TreeGrafter"/>
</dbReference>
<keyword evidence="1 2" id="KW-0175">Coiled coil</keyword>
<reference evidence="4" key="1">
    <citation type="submission" date="2021-02" db="EMBL/GenBank/DDBJ databases">
        <authorList>
            <person name="Dougan E. K."/>
            <person name="Rhodes N."/>
            <person name="Thang M."/>
            <person name="Chan C."/>
        </authorList>
    </citation>
    <scope>NUCLEOTIDE SEQUENCE</scope>
</reference>
<feature type="compositionally biased region" description="Polar residues" evidence="3">
    <location>
        <begin position="97"/>
        <end position="115"/>
    </location>
</feature>
<protein>
    <submittedName>
        <fullName evidence="4">CCDC39 protein</fullName>
    </submittedName>
</protein>
<feature type="region of interest" description="Disordered" evidence="3">
    <location>
        <begin position="657"/>
        <end position="678"/>
    </location>
</feature>
<dbReference type="PANTHER" id="PTHR18962:SF0">
    <property type="entry name" value="COILED-COIL DOMAIN-CONTAINING PROTEIN 39"/>
    <property type="match status" value="1"/>
</dbReference>
<organism evidence="4 5">
    <name type="scientific">Symbiodinium necroappetens</name>
    <dbReference type="NCBI Taxonomy" id="1628268"/>
    <lineage>
        <taxon>Eukaryota</taxon>
        <taxon>Sar</taxon>
        <taxon>Alveolata</taxon>
        <taxon>Dinophyceae</taxon>
        <taxon>Suessiales</taxon>
        <taxon>Symbiodiniaceae</taxon>
        <taxon>Symbiodinium</taxon>
    </lineage>
</organism>